<dbReference type="OrthoDB" id="6884981at2"/>
<evidence type="ECO:0000313" key="1">
    <source>
        <dbReference type="EMBL" id="PWN70262.1"/>
    </source>
</evidence>
<keyword evidence="2" id="KW-1185">Reference proteome</keyword>
<proteinExistence type="predicted"/>
<comment type="caution">
    <text evidence="1">The sequence shown here is derived from an EMBL/GenBank/DDBJ whole genome shotgun (WGS) entry which is preliminary data.</text>
</comment>
<dbReference type="EMBL" id="PPED02000002">
    <property type="protein sequence ID" value="PWN70262.1"/>
    <property type="molecule type" value="Genomic_DNA"/>
</dbReference>
<sequence>MEKTLIKTAATTIFSINFDFTSSEQKAILQYLQQNNYKLMGYKGASGPNQVSTGVPAWFAVNYSDMFGQVEIDYEPKYKVYVFNKSTIGTNTTIQMQALSNEVPLGTAVVFHQDGSFSTNGSAPAGIITVKNERGAGTPNITIGLAAKVNGEYLPFCAFICTPQGSVSMEPNEKVVLFAAQTSMTSGSVTGNATAPGCNFIFSAQNIEYDLQMIAGTYGIESVPGTAPVNPVSSGESLTQLLNIF</sequence>
<dbReference type="Proteomes" id="UP000236594">
    <property type="component" value="Unassembled WGS sequence"/>
</dbReference>
<name>A0A316X925_9FLAO</name>
<accession>A0A316X925</accession>
<gene>
    <name evidence="1" type="ORF">C1631_009775</name>
</gene>
<organism evidence="1 2">
    <name type="scientific">Chryseobacterium phosphatilyticum</name>
    <dbReference type="NCBI Taxonomy" id="475075"/>
    <lineage>
        <taxon>Bacteria</taxon>
        <taxon>Pseudomonadati</taxon>
        <taxon>Bacteroidota</taxon>
        <taxon>Flavobacteriia</taxon>
        <taxon>Flavobacteriales</taxon>
        <taxon>Weeksellaceae</taxon>
        <taxon>Chryseobacterium group</taxon>
        <taxon>Chryseobacterium</taxon>
    </lineage>
</organism>
<reference evidence="1 2" key="1">
    <citation type="submission" date="2018-04" db="EMBL/GenBank/DDBJ databases">
        <title>Draft Genome Sequence of Phosphate-Solubilizing Chryseobacterium sp. ISE14 that is a Biocontrol and Plant Growth-Promoting Rhizobacterium Isolated from Cucumber.</title>
        <authorList>
            <person name="Jeong J.-J."/>
            <person name="Sang M.K."/>
            <person name="Choi I.-G."/>
            <person name="Kim K.D."/>
        </authorList>
    </citation>
    <scope>NUCLEOTIDE SEQUENCE [LARGE SCALE GENOMIC DNA]</scope>
    <source>
        <strain evidence="1 2">ISE14</strain>
    </source>
</reference>
<dbReference type="RefSeq" id="WP_103247389.1">
    <property type="nucleotide sequence ID" value="NZ_PPED02000002.1"/>
</dbReference>
<protein>
    <submittedName>
        <fullName evidence="1">Uncharacterized protein</fullName>
    </submittedName>
</protein>
<evidence type="ECO:0000313" key="2">
    <source>
        <dbReference type="Proteomes" id="UP000236594"/>
    </source>
</evidence>
<dbReference type="AlphaFoldDB" id="A0A316X925"/>